<accession>A0AAE3N467</accession>
<dbReference type="CDD" id="cd18731">
    <property type="entry name" value="PIN_NgFitB-like"/>
    <property type="match status" value="1"/>
</dbReference>
<dbReference type="GO" id="GO:0016787">
    <property type="term" value="F:hydrolase activity"/>
    <property type="evidence" value="ECO:0007669"/>
    <property type="project" value="UniProtKB-KW"/>
</dbReference>
<evidence type="ECO:0000256" key="7">
    <source>
        <dbReference type="ARBA" id="ARBA00038093"/>
    </source>
</evidence>
<dbReference type="RefSeq" id="WP_306413411.1">
    <property type="nucleotide sequence ID" value="NZ_JANFPI010000012.1"/>
</dbReference>
<protein>
    <recommendedName>
        <fullName evidence="8">Ribonuclease VapC</fullName>
        <shortName evidence="8">RNase VapC</shortName>
        <ecNumber evidence="8">3.1.-.-</ecNumber>
    </recommendedName>
    <alternativeName>
        <fullName evidence="8">Toxin VapC</fullName>
    </alternativeName>
</protein>
<dbReference type="GO" id="GO:0090729">
    <property type="term" value="F:toxin activity"/>
    <property type="evidence" value="ECO:0007669"/>
    <property type="project" value="UniProtKB-KW"/>
</dbReference>
<feature type="binding site" evidence="8">
    <location>
        <position position="5"/>
    </location>
    <ligand>
        <name>Mg(2+)</name>
        <dbReference type="ChEBI" id="CHEBI:18420"/>
    </ligand>
</feature>
<dbReference type="Gene3D" id="3.40.50.1010">
    <property type="entry name" value="5'-nuclease"/>
    <property type="match status" value="1"/>
</dbReference>
<comment type="function">
    <text evidence="8">Toxic component of a toxin-antitoxin (TA) system. An RNase.</text>
</comment>
<keyword evidence="6 8" id="KW-0460">Magnesium</keyword>
<dbReference type="Pfam" id="PF01850">
    <property type="entry name" value="PIN"/>
    <property type="match status" value="1"/>
</dbReference>
<organism evidence="10 11">
    <name type="scientific">Ectorhizobium quercum</name>
    <dbReference type="NCBI Taxonomy" id="2965071"/>
    <lineage>
        <taxon>Bacteria</taxon>
        <taxon>Pseudomonadati</taxon>
        <taxon>Pseudomonadota</taxon>
        <taxon>Alphaproteobacteria</taxon>
        <taxon>Hyphomicrobiales</taxon>
        <taxon>Rhizobiaceae</taxon>
        <taxon>Ectorhizobium</taxon>
    </lineage>
</organism>
<keyword evidence="3 8" id="KW-0540">Nuclease</keyword>
<dbReference type="Proteomes" id="UP001208771">
    <property type="component" value="Unassembled WGS sequence"/>
</dbReference>
<evidence type="ECO:0000256" key="1">
    <source>
        <dbReference type="ARBA" id="ARBA00001946"/>
    </source>
</evidence>
<evidence type="ECO:0000313" key="11">
    <source>
        <dbReference type="Proteomes" id="UP001208771"/>
    </source>
</evidence>
<evidence type="ECO:0000256" key="2">
    <source>
        <dbReference type="ARBA" id="ARBA00022649"/>
    </source>
</evidence>
<dbReference type="InterPro" id="IPR022907">
    <property type="entry name" value="VapC_family"/>
</dbReference>
<comment type="similarity">
    <text evidence="7 8">Belongs to the PINc/VapC protein family.</text>
</comment>
<evidence type="ECO:0000256" key="3">
    <source>
        <dbReference type="ARBA" id="ARBA00022722"/>
    </source>
</evidence>
<keyword evidence="2 8" id="KW-1277">Toxin-antitoxin system</keyword>
<dbReference type="InterPro" id="IPR002716">
    <property type="entry name" value="PIN_dom"/>
</dbReference>
<comment type="cofactor">
    <cofactor evidence="1 8">
        <name>Mg(2+)</name>
        <dbReference type="ChEBI" id="CHEBI:18420"/>
    </cofactor>
</comment>
<dbReference type="HAMAP" id="MF_00265">
    <property type="entry name" value="VapC_Nob1"/>
    <property type="match status" value="1"/>
</dbReference>
<keyword evidence="5 8" id="KW-0378">Hydrolase</keyword>
<dbReference type="GO" id="GO:0000287">
    <property type="term" value="F:magnesium ion binding"/>
    <property type="evidence" value="ECO:0007669"/>
    <property type="project" value="UniProtKB-UniRule"/>
</dbReference>
<evidence type="ECO:0000313" key="10">
    <source>
        <dbReference type="EMBL" id="MCX8999911.1"/>
    </source>
</evidence>
<proteinExistence type="inferred from homology"/>
<dbReference type="PANTHER" id="PTHR33653">
    <property type="entry name" value="RIBONUCLEASE VAPC2"/>
    <property type="match status" value="1"/>
</dbReference>
<evidence type="ECO:0000256" key="8">
    <source>
        <dbReference type="HAMAP-Rule" id="MF_00265"/>
    </source>
</evidence>
<evidence type="ECO:0000259" key="9">
    <source>
        <dbReference type="Pfam" id="PF01850"/>
    </source>
</evidence>
<dbReference type="SUPFAM" id="SSF88723">
    <property type="entry name" value="PIN domain-like"/>
    <property type="match status" value="1"/>
</dbReference>
<keyword evidence="11" id="KW-1185">Reference proteome</keyword>
<keyword evidence="8" id="KW-0800">Toxin</keyword>
<dbReference type="AlphaFoldDB" id="A0AAE3N467"/>
<dbReference type="EMBL" id="JANFPI010000012">
    <property type="protein sequence ID" value="MCX8999911.1"/>
    <property type="molecule type" value="Genomic_DNA"/>
</dbReference>
<feature type="domain" description="PIN" evidence="9">
    <location>
        <begin position="2"/>
        <end position="123"/>
    </location>
</feature>
<evidence type="ECO:0000256" key="4">
    <source>
        <dbReference type="ARBA" id="ARBA00022723"/>
    </source>
</evidence>
<name>A0AAE3N467_9HYPH</name>
<dbReference type="InterPro" id="IPR029060">
    <property type="entry name" value="PIN-like_dom_sf"/>
</dbReference>
<evidence type="ECO:0000256" key="6">
    <source>
        <dbReference type="ARBA" id="ARBA00022842"/>
    </source>
</evidence>
<reference evidence="10" key="1">
    <citation type="submission" date="2022-07" db="EMBL/GenBank/DDBJ databases">
        <title>Ectorhizobium quercum gen.nov., sp. nov.</title>
        <authorList>
            <person name="Ma T."/>
            <person name="Li Y."/>
        </authorList>
    </citation>
    <scope>NUCLEOTIDE SEQUENCE</scope>
    <source>
        <strain evidence="10">BDR2-2</strain>
    </source>
</reference>
<dbReference type="PANTHER" id="PTHR33653:SF1">
    <property type="entry name" value="RIBONUCLEASE VAPC2"/>
    <property type="match status" value="1"/>
</dbReference>
<gene>
    <name evidence="8" type="primary">vapC</name>
    <name evidence="10" type="ORF">NOF55_22660</name>
</gene>
<dbReference type="EC" id="3.1.-.-" evidence="8"/>
<dbReference type="GO" id="GO:0004540">
    <property type="term" value="F:RNA nuclease activity"/>
    <property type="evidence" value="ECO:0007669"/>
    <property type="project" value="InterPro"/>
</dbReference>
<evidence type="ECO:0000256" key="5">
    <source>
        <dbReference type="ARBA" id="ARBA00022801"/>
    </source>
</evidence>
<comment type="caution">
    <text evidence="10">The sequence shown here is derived from an EMBL/GenBank/DDBJ whole genome shotgun (WGS) entry which is preliminary data.</text>
</comment>
<dbReference type="InterPro" id="IPR050556">
    <property type="entry name" value="Type_II_TA_system_RNase"/>
</dbReference>
<keyword evidence="4 8" id="KW-0479">Metal-binding</keyword>
<sequence length="139" mass="14917">MIILDTNILSETLRPVPEIKVLDWLEAQPRAAVFTSSVTRAELLYGARLLPEGQRKVALLQAIGAIFGTDLAGQVLPFDDDAADAYAQIAATRRAAGKPISQLDAMIAAIARSRGAGLATRNVKDFSDCGIDLIDPWNL</sequence>
<feature type="binding site" evidence="8">
    <location>
        <position position="104"/>
    </location>
    <ligand>
        <name>Mg(2+)</name>
        <dbReference type="ChEBI" id="CHEBI:18420"/>
    </ligand>
</feature>